<evidence type="ECO:0000313" key="3">
    <source>
        <dbReference type="Proteomes" id="UP000244037"/>
    </source>
</evidence>
<dbReference type="OrthoDB" id="6046378at2"/>
<dbReference type="Proteomes" id="UP000244037">
    <property type="component" value="Unassembled WGS sequence"/>
</dbReference>
<feature type="compositionally biased region" description="Basic residues" evidence="1">
    <location>
        <begin position="21"/>
        <end position="30"/>
    </location>
</feature>
<feature type="compositionally biased region" description="Acidic residues" evidence="1">
    <location>
        <begin position="113"/>
        <end position="125"/>
    </location>
</feature>
<keyword evidence="3" id="KW-1185">Reference proteome</keyword>
<accession>A0A8E3APE6</accession>
<protein>
    <recommendedName>
        <fullName evidence="4">Phage terminase small subunit</fullName>
    </recommendedName>
</protein>
<reference evidence="2 3" key="1">
    <citation type="submission" date="2018-04" db="EMBL/GenBank/DDBJ databases">
        <title>Genomic Encyclopedia of Archaeal and Bacterial Type Strains, Phase II (KMG-II): from individual species to whole genera.</title>
        <authorList>
            <person name="Goeker M."/>
        </authorList>
    </citation>
    <scope>NUCLEOTIDE SEQUENCE [LARGE SCALE GENOMIC DNA]</scope>
    <source>
        <strain evidence="2 3">DSM 19783</strain>
    </source>
</reference>
<gene>
    <name evidence="2" type="ORF">C8N38_12047</name>
</gene>
<dbReference type="EMBL" id="QAYC01000020">
    <property type="protein sequence ID" value="PTW43907.1"/>
    <property type="molecule type" value="Genomic_DNA"/>
</dbReference>
<organism evidence="2 3">
    <name type="scientific">Rhodovulum kholense</name>
    <dbReference type="NCBI Taxonomy" id="453584"/>
    <lineage>
        <taxon>Bacteria</taxon>
        <taxon>Pseudomonadati</taxon>
        <taxon>Pseudomonadota</taxon>
        <taxon>Alphaproteobacteria</taxon>
        <taxon>Rhodobacterales</taxon>
        <taxon>Paracoccaceae</taxon>
        <taxon>Rhodovulum</taxon>
    </lineage>
</organism>
<comment type="caution">
    <text evidence="2">The sequence shown here is derived from an EMBL/GenBank/DDBJ whole genome shotgun (WGS) entry which is preliminary data.</text>
</comment>
<sequence>MANPRLPADVAAVTGAAAKNPQRHKGRAAPKVKGLGDPPAYLGEIEQEAWRMFADEMPWLGASDRAITETASRLRARMMADPAMGVNALAQFRLCLSAMGGTPSDRSKVAAPEEPDDDPADAYFN</sequence>
<evidence type="ECO:0008006" key="4">
    <source>
        <dbReference type="Google" id="ProtNLM"/>
    </source>
</evidence>
<feature type="region of interest" description="Disordered" evidence="1">
    <location>
        <begin position="15"/>
        <end position="38"/>
    </location>
</feature>
<evidence type="ECO:0000313" key="2">
    <source>
        <dbReference type="EMBL" id="PTW43907.1"/>
    </source>
</evidence>
<dbReference type="AlphaFoldDB" id="A0A8E3APE6"/>
<name>A0A8E3APE6_9RHOB</name>
<dbReference type="RefSeq" id="WP_108028614.1">
    <property type="nucleotide sequence ID" value="NZ_QAYC01000020.1"/>
</dbReference>
<proteinExistence type="predicted"/>
<evidence type="ECO:0000256" key="1">
    <source>
        <dbReference type="SAM" id="MobiDB-lite"/>
    </source>
</evidence>
<feature type="region of interest" description="Disordered" evidence="1">
    <location>
        <begin position="102"/>
        <end position="125"/>
    </location>
</feature>